<keyword evidence="3" id="KW-0804">Transcription</keyword>
<dbReference type="InterPro" id="IPR046532">
    <property type="entry name" value="DUF6597"/>
</dbReference>
<keyword evidence="1" id="KW-0805">Transcription regulation</keyword>
<dbReference type="PANTHER" id="PTHR46796">
    <property type="entry name" value="HTH-TYPE TRANSCRIPTIONAL ACTIVATOR RHAS-RELATED"/>
    <property type="match status" value="1"/>
</dbReference>
<dbReference type="AlphaFoldDB" id="S9P034"/>
<evidence type="ECO:0000313" key="6">
    <source>
        <dbReference type="Proteomes" id="UP000011682"/>
    </source>
</evidence>
<keyword evidence="2" id="KW-0238">DNA-binding</keyword>
<sequence length="312" mass="34404">MPRGALRELEGPDIFIVPSALIERPRWTREDTRMSRTMDFAASSFPISRFVEDVRGLAPAAGRASHERLPDGRTILVFRVFEEGRKGDVCVAGPRTRALFKNATGVTRAVMLQFKPGWSAQLLGVPASALTDQIVPLEDVWGRSGRDLCLELLAARSLPEMFHRLSHAIALRAHQTDDPASARLARRAVRLFEGDEVRVESVAERLGVTARHLRRAFTESVGIGPKDFARAVRLRRAVGMAASSKDWGRIAADAGYYDQAHLIADFRELVGLTPGAFVKRAGDRGVRCGSGEAEAELHDTTERLGIEFQRPT</sequence>
<dbReference type="PANTHER" id="PTHR46796:SF15">
    <property type="entry name" value="BLL1074 PROTEIN"/>
    <property type="match status" value="1"/>
</dbReference>
<dbReference type="InterPro" id="IPR009057">
    <property type="entry name" value="Homeodomain-like_sf"/>
</dbReference>
<protein>
    <submittedName>
        <fullName evidence="5">Transcriptional regulator, AraC family</fullName>
    </submittedName>
</protein>
<dbReference type="InterPro" id="IPR050204">
    <property type="entry name" value="AraC_XylS_family_regulators"/>
</dbReference>
<comment type="caution">
    <text evidence="5">The sequence shown here is derived from an EMBL/GenBank/DDBJ whole genome shotgun (WGS) entry which is preliminary data.</text>
</comment>
<dbReference type="InterPro" id="IPR018060">
    <property type="entry name" value="HTH_AraC"/>
</dbReference>
<dbReference type="EMBL" id="ANAH02000071">
    <property type="protein sequence ID" value="EPX55602.1"/>
    <property type="molecule type" value="Genomic_DNA"/>
</dbReference>
<evidence type="ECO:0000259" key="4">
    <source>
        <dbReference type="PROSITE" id="PS01124"/>
    </source>
</evidence>
<dbReference type="eggNOG" id="COG2207">
    <property type="taxonomic scope" value="Bacteria"/>
</dbReference>
<proteinExistence type="predicted"/>
<dbReference type="Gene3D" id="1.10.10.60">
    <property type="entry name" value="Homeodomain-like"/>
    <property type="match status" value="1"/>
</dbReference>
<reference evidence="5" key="1">
    <citation type="submission" date="2013-05" db="EMBL/GenBank/DDBJ databases">
        <title>Genome assembly of Cystobacter fuscus DSM 2262.</title>
        <authorList>
            <person name="Sharma G."/>
            <person name="Khatri I."/>
            <person name="Kaur C."/>
            <person name="Mayilraj S."/>
            <person name="Subramanian S."/>
        </authorList>
    </citation>
    <scope>NUCLEOTIDE SEQUENCE [LARGE SCALE GENOMIC DNA]</scope>
    <source>
        <strain evidence="5">DSM 2262</strain>
    </source>
</reference>
<dbReference type="SUPFAM" id="SSF46689">
    <property type="entry name" value="Homeodomain-like"/>
    <property type="match status" value="1"/>
</dbReference>
<dbReference type="Pfam" id="PF20240">
    <property type="entry name" value="DUF6597"/>
    <property type="match status" value="1"/>
</dbReference>
<evidence type="ECO:0000256" key="1">
    <source>
        <dbReference type="ARBA" id="ARBA00023015"/>
    </source>
</evidence>
<dbReference type="Pfam" id="PF12833">
    <property type="entry name" value="HTH_18"/>
    <property type="match status" value="1"/>
</dbReference>
<evidence type="ECO:0000256" key="2">
    <source>
        <dbReference type="ARBA" id="ARBA00023125"/>
    </source>
</evidence>
<dbReference type="PROSITE" id="PS01124">
    <property type="entry name" value="HTH_ARAC_FAMILY_2"/>
    <property type="match status" value="1"/>
</dbReference>
<gene>
    <name evidence="5" type="ORF">D187_009213</name>
</gene>
<evidence type="ECO:0000313" key="5">
    <source>
        <dbReference type="EMBL" id="EPX55602.1"/>
    </source>
</evidence>
<evidence type="ECO:0000256" key="3">
    <source>
        <dbReference type="ARBA" id="ARBA00023163"/>
    </source>
</evidence>
<dbReference type="GO" id="GO:0043565">
    <property type="term" value="F:sequence-specific DNA binding"/>
    <property type="evidence" value="ECO:0007669"/>
    <property type="project" value="InterPro"/>
</dbReference>
<accession>S9P034</accession>
<keyword evidence="6" id="KW-1185">Reference proteome</keyword>
<dbReference type="Proteomes" id="UP000011682">
    <property type="component" value="Unassembled WGS sequence"/>
</dbReference>
<name>S9P034_CYSF2</name>
<organism evidence="5 6">
    <name type="scientific">Cystobacter fuscus (strain ATCC 25194 / DSM 2262 / NBRC 100088 / M29)</name>
    <dbReference type="NCBI Taxonomy" id="1242864"/>
    <lineage>
        <taxon>Bacteria</taxon>
        <taxon>Pseudomonadati</taxon>
        <taxon>Myxococcota</taxon>
        <taxon>Myxococcia</taxon>
        <taxon>Myxococcales</taxon>
        <taxon>Cystobacterineae</taxon>
        <taxon>Archangiaceae</taxon>
        <taxon>Cystobacter</taxon>
    </lineage>
</organism>
<dbReference type="GO" id="GO:0003700">
    <property type="term" value="F:DNA-binding transcription factor activity"/>
    <property type="evidence" value="ECO:0007669"/>
    <property type="project" value="InterPro"/>
</dbReference>
<dbReference type="SMART" id="SM00342">
    <property type="entry name" value="HTH_ARAC"/>
    <property type="match status" value="1"/>
</dbReference>
<feature type="domain" description="HTH araC/xylS-type" evidence="4">
    <location>
        <begin position="182"/>
        <end position="280"/>
    </location>
</feature>